<feature type="coiled-coil region" evidence="17">
    <location>
        <begin position="150"/>
        <end position="177"/>
    </location>
</feature>
<keyword evidence="10 16" id="KW-0863">Zinc-finger</keyword>
<reference evidence="22" key="1">
    <citation type="submission" date="2016-04" db="UniProtKB">
        <authorList>
            <consortium name="WormBaseParasite"/>
        </authorList>
    </citation>
    <scope>IDENTIFICATION</scope>
</reference>
<evidence type="ECO:0000256" key="11">
    <source>
        <dbReference type="ARBA" id="ARBA00022786"/>
    </source>
</evidence>
<evidence type="ECO:0000256" key="5">
    <source>
        <dbReference type="ARBA" id="ARBA00022490"/>
    </source>
</evidence>
<evidence type="ECO:0000256" key="6">
    <source>
        <dbReference type="ARBA" id="ARBA00022574"/>
    </source>
</evidence>
<keyword evidence="14" id="KW-0539">Nucleus</keyword>
<dbReference type="GO" id="GO:0016567">
    <property type="term" value="P:protein ubiquitination"/>
    <property type="evidence" value="ECO:0007669"/>
    <property type="project" value="InterPro"/>
</dbReference>
<sequence length="546" mass="62359">MRNINQPFSLEVPFILSEFKSVKQLSEACQCLSLFYPYIHDQLHNVENRTVESNSKTKVNSKRVEINEPEYSADESESMLCSICFEVYGNAGEHRLVSLKCGHLFGFSCIRRWIRTEKNAKCPQCKARARVGDIRRVFAATVKMADTTELERVKEMNDAIRAENECLKLEIYKLKKKLEEKCETMKAVAESKNGFPSITNYFNFLDMKHIKLSEEAGSRSMDISSNSLVVTCRVTRDIFMPYGVKLVLFKLFFIDEDMQVKLVVPIHTRKPRCCSISPYDGTLVLTIGEDKLLCVTRLENNPIILHKFELQAKGWCCCWMNSTNVVAGLINGQLISFNLENLAENSNFIASESVRVPILGLHSLPAFSALFVVTLKKCVIYRSCTQYVLIINQGMGQDCFILFSGCINSYAFDDETLSFLISFSPTESHPTVRHSLYRLEIDECNCKVQLEKTYFSRSSVLSRIIFGSLWNTQSGLVSAVYDEETSQLVGFYFSFVVFDWAGKRPEIIRRIDSQIIAIKPLRTNDPSKFRLACLSEKDVYFLNLNC</sequence>
<evidence type="ECO:0000256" key="14">
    <source>
        <dbReference type="ARBA" id="ARBA00023242"/>
    </source>
</evidence>
<dbReference type="SMART" id="SM00184">
    <property type="entry name" value="RING"/>
    <property type="match status" value="1"/>
</dbReference>
<organism evidence="20 22">
    <name type="scientific">Dracunculus medinensis</name>
    <name type="common">Guinea worm</name>
    <dbReference type="NCBI Taxonomy" id="318479"/>
    <lineage>
        <taxon>Eukaryota</taxon>
        <taxon>Metazoa</taxon>
        <taxon>Ecdysozoa</taxon>
        <taxon>Nematoda</taxon>
        <taxon>Chromadorea</taxon>
        <taxon>Rhabditida</taxon>
        <taxon>Spirurina</taxon>
        <taxon>Dracunculoidea</taxon>
        <taxon>Dracunculidae</taxon>
        <taxon>Dracunculus</taxon>
    </lineage>
</organism>
<feature type="domain" description="RING-type" evidence="18">
    <location>
        <begin position="81"/>
        <end position="126"/>
    </location>
</feature>
<dbReference type="GO" id="GO:0036297">
    <property type="term" value="P:interstrand cross-link repair"/>
    <property type="evidence" value="ECO:0007669"/>
    <property type="project" value="InterPro"/>
</dbReference>
<evidence type="ECO:0000259" key="18">
    <source>
        <dbReference type="PROSITE" id="PS50089"/>
    </source>
</evidence>
<keyword evidence="13" id="KW-0234">DNA repair</keyword>
<dbReference type="SUPFAM" id="SSF57850">
    <property type="entry name" value="RING/U-box"/>
    <property type="match status" value="1"/>
</dbReference>
<dbReference type="SUPFAM" id="SSF50978">
    <property type="entry name" value="WD40 repeat-like"/>
    <property type="match status" value="1"/>
</dbReference>
<evidence type="ECO:0000256" key="15">
    <source>
        <dbReference type="ARBA" id="ARBA00034306"/>
    </source>
</evidence>
<comment type="subcellular location">
    <subcellularLocation>
        <location evidence="2">Cytoplasm</location>
    </subcellularLocation>
    <subcellularLocation>
        <location evidence="15">Nucleus</location>
        <location evidence="15">Nuclear body</location>
    </subcellularLocation>
</comment>
<reference evidence="19 21" key="2">
    <citation type="submission" date="2018-11" db="EMBL/GenBank/DDBJ databases">
        <authorList>
            <consortium name="Pathogen Informatics"/>
        </authorList>
    </citation>
    <scope>NUCLEOTIDE SEQUENCE [LARGE SCALE GENOMIC DNA]</scope>
</reference>
<dbReference type="InterPro" id="IPR036322">
    <property type="entry name" value="WD40_repeat_dom_sf"/>
</dbReference>
<dbReference type="OrthoDB" id="5600418at2759"/>
<evidence type="ECO:0000256" key="7">
    <source>
        <dbReference type="ARBA" id="ARBA00022679"/>
    </source>
</evidence>
<dbReference type="Gene3D" id="2.130.10.10">
    <property type="entry name" value="YVTN repeat-like/Quinoprotein amine dehydrogenase"/>
    <property type="match status" value="1"/>
</dbReference>
<dbReference type="EC" id="2.3.2.27" evidence="4"/>
<keyword evidence="11" id="KW-0833">Ubl conjugation pathway</keyword>
<dbReference type="Proteomes" id="UP000274756">
    <property type="component" value="Unassembled WGS sequence"/>
</dbReference>
<dbReference type="InterPro" id="IPR013083">
    <property type="entry name" value="Znf_RING/FYVE/PHD"/>
</dbReference>
<dbReference type="InterPro" id="IPR056527">
    <property type="entry name" value="WD40_RFWD3"/>
</dbReference>
<comment type="pathway">
    <text evidence="3">Protein modification; protein ubiquitination.</text>
</comment>
<keyword evidence="6" id="KW-0853">WD repeat</keyword>
<dbReference type="GO" id="GO:0061630">
    <property type="term" value="F:ubiquitin protein ligase activity"/>
    <property type="evidence" value="ECO:0007669"/>
    <property type="project" value="UniProtKB-EC"/>
</dbReference>
<keyword evidence="7" id="KW-0808">Transferase</keyword>
<dbReference type="Pfam" id="PF23419">
    <property type="entry name" value="WD40_RFWD3"/>
    <property type="match status" value="1"/>
</dbReference>
<evidence type="ECO:0000256" key="3">
    <source>
        <dbReference type="ARBA" id="ARBA00004906"/>
    </source>
</evidence>
<dbReference type="EMBL" id="UYYG01001181">
    <property type="protein sequence ID" value="VDN59421.1"/>
    <property type="molecule type" value="Genomic_DNA"/>
</dbReference>
<keyword evidence="12" id="KW-0862">Zinc</keyword>
<evidence type="ECO:0000256" key="4">
    <source>
        <dbReference type="ARBA" id="ARBA00012483"/>
    </source>
</evidence>
<dbReference type="InterPro" id="IPR015943">
    <property type="entry name" value="WD40/YVTN_repeat-like_dom_sf"/>
</dbReference>
<evidence type="ECO:0000256" key="2">
    <source>
        <dbReference type="ARBA" id="ARBA00004496"/>
    </source>
</evidence>
<dbReference type="STRING" id="318479.A0A158Q4W4"/>
<evidence type="ECO:0000313" key="19">
    <source>
        <dbReference type="EMBL" id="VDN59421.1"/>
    </source>
</evidence>
<keyword evidence="8" id="KW-0677">Repeat</keyword>
<evidence type="ECO:0000256" key="9">
    <source>
        <dbReference type="ARBA" id="ARBA00022763"/>
    </source>
</evidence>
<dbReference type="Gene3D" id="3.30.40.10">
    <property type="entry name" value="Zinc/RING finger domain, C3HC4 (zinc finger)"/>
    <property type="match status" value="1"/>
</dbReference>
<dbReference type="GO" id="GO:0016604">
    <property type="term" value="C:nuclear body"/>
    <property type="evidence" value="ECO:0007669"/>
    <property type="project" value="UniProtKB-SubCell"/>
</dbReference>
<dbReference type="Proteomes" id="UP000038040">
    <property type="component" value="Unplaced"/>
</dbReference>
<comment type="catalytic activity">
    <reaction evidence="1">
        <text>S-ubiquitinyl-[E2 ubiquitin-conjugating enzyme]-L-cysteine + [acceptor protein]-L-lysine = [E2 ubiquitin-conjugating enzyme]-L-cysteine + N(6)-ubiquitinyl-[acceptor protein]-L-lysine.</text>
        <dbReference type="EC" id="2.3.2.27"/>
    </reaction>
</comment>
<keyword evidence="17" id="KW-0175">Coiled coil</keyword>
<gene>
    <name evidence="19" type="ORF">DME_LOCUS9394</name>
</gene>
<evidence type="ECO:0000313" key="22">
    <source>
        <dbReference type="WBParaSite" id="DME_0000587001-mRNA-1"/>
    </source>
</evidence>
<dbReference type="InterPro" id="IPR037381">
    <property type="entry name" value="RFWD3"/>
</dbReference>
<evidence type="ECO:0000256" key="13">
    <source>
        <dbReference type="ARBA" id="ARBA00023204"/>
    </source>
</evidence>
<name>A0A158Q4W4_DRAME</name>
<keyword evidence="10 16" id="KW-0479">Metal-binding</keyword>
<dbReference type="PANTHER" id="PTHR16047:SF7">
    <property type="entry name" value="E3 UBIQUITIN-PROTEIN LIGASE RFWD3"/>
    <property type="match status" value="1"/>
</dbReference>
<evidence type="ECO:0000256" key="12">
    <source>
        <dbReference type="ARBA" id="ARBA00022833"/>
    </source>
</evidence>
<keyword evidence="9" id="KW-0227">DNA damage</keyword>
<keyword evidence="21" id="KW-1185">Reference proteome</keyword>
<evidence type="ECO:0000313" key="20">
    <source>
        <dbReference type="Proteomes" id="UP000038040"/>
    </source>
</evidence>
<dbReference type="CDD" id="cd16450">
    <property type="entry name" value="mRING-C3HGC3_RFWD3"/>
    <property type="match status" value="1"/>
</dbReference>
<evidence type="ECO:0000256" key="1">
    <source>
        <dbReference type="ARBA" id="ARBA00000900"/>
    </source>
</evidence>
<dbReference type="PROSITE" id="PS50089">
    <property type="entry name" value="ZF_RING_2"/>
    <property type="match status" value="1"/>
</dbReference>
<evidence type="ECO:0000256" key="8">
    <source>
        <dbReference type="ARBA" id="ARBA00022737"/>
    </source>
</evidence>
<evidence type="ECO:0000256" key="17">
    <source>
        <dbReference type="SAM" id="Coils"/>
    </source>
</evidence>
<proteinExistence type="predicted"/>
<accession>A0A158Q4W4</accession>
<protein>
    <recommendedName>
        <fullName evidence="4">RING-type E3 ubiquitin transferase</fullName>
        <ecNumber evidence="4">2.3.2.27</ecNumber>
    </recommendedName>
</protein>
<evidence type="ECO:0000256" key="16">
    <source>
        <dbReference type="PROSITE-ProRule" id="PRU00175"/>
    </source>
</evidence>
<dbReference type="Pfam" id="PF13639">
    <property type="entry name" value="zf-RING_2"/>
    <property type="match status" value="1"/>
</dbReference>
<dbReference type="AlphaFoldDB" id="A0A158Q4W4"/>
<dbReference type="GO" id="GO:0008270">
    <property type="term" value="F:zinc ion binding"/>
    <property type="evidence" value="ECO:0007669"/>
    <property type="project" value="UniProtKB-KW"/>
</dbReference>
<dbReference type="GO" id="GO:0005737">
    <property type="term" value="C:cytoplasm"/>
    <property type="evidence" value="ECO:0007669"/>
    <property type="project" value="UniProtKB-SubCell"/>
</dbReference>
<evidence type="ECO:0000313" key="21">
    <source>
        <dbReference type="Proteomes" id="UP000274756"/>
    </source>
</evidence>
<dbReference type="WBParaSite" id="DME_0000587001-mRNA-1">
    <property type="protein sequence ID" value="DME_0000587001-mRNA-1"/>
    <property type="gene ID" value="DME_0000587001"/>
</dbReference>
<dbReference type="PANTHER" id="PTHR16047">
    <property type="entry name" value="RFWD3 PROTEIN"/>
    <property type="match status" value="1"/>
</dbReference>
<evidence type="ECO:0000256" key="10">
    <source>
        <dbReference type="ARBA" id="ARBA00022771"/>
    </source>
</evidence>
<dbReference type="InterPro" id="IPR001841">
    <property type="entry name" value="Znf_RING"/>
</dbReference>
<keyword evidence="5" id="KW-0963">Cytoplasm</keyword>